<proteinExistence type="predicted"/>
<name>A0ABU8WPP3_9BURK</name>
<evidence type="ECO:0000313" key="1">
    <source>
        <dbReference type="EMBL" id="MEJ8849513.1"/>
    </source>
</evidence>
<protein>
    <submittedName>
        <fullName evidence="1">Uncharacterized protein</fullName>
    </submittedName>
</protein>
<dbReference type="EMBL" id="JBBKZT010000011">
    <property type="protein sequence ID" value="MEJ8849513.1"/>
    <property type="molecule type" value="Genomic_DNA"/>
</dbReference>
<keyword evidence="2" id="KW-1185">Reference proteome</keyword>
<reference evidence="1 2" key="1">
    <citation type="submission" date="2024-03" db="EMBL/GenBank/DDBJ databases">
        <title>Novel species of the genus Variovorax.</title>
        <authorList>
            <person name="Liu Q."/>
            <person name="Xin Y.-H."/>
        </authorList>
    </citation>
    <scope>NUCLEOTIDE SEQUENCE [LARGE SCALE GENOMIC DNA]</scope>
    <source>
        <strain evidence="1 2">KACC 18900</strain>
    </source>
</reference>
<dbReference type="Proteomes" id="UP001385892">
    <property type="component" value="Unassembled WGS sequence"/>
</dbReference>
<accession>A0ABU8WPP3</accession>
<dbReference type="RefSeq" id="WP_340344647.1">
    <property type="nucleotide sequence ID" value="NZ_JBBKZT010000011.1"/>
</dbReference>
<organism evidence="1 2">
    <name type="scientific">Variovorax rhizosphaerae</name>
    <dbReference type="NCBI Taxonomy" id="1836200"/>
    <lineage>
        <taxon>Bacteria</taxon>
        <taxon>Pseudomonadati</taxon>
        <taxon>Pseudomonadota</taxon>
        <taxon>Betaproteobacteria</taxon>
        <taxon>Burkholderiales</taxon>
        <taxon>Comamonadaceae</taxon>
        <taxon>Variovorax</taxon>
    </lineage>
</organism>
<evidence type="ECO:0000313" key="2">
    <source>
        <dbReference type="Proteomes" id="UP001385892"/>
    </source>
</evidence>
<gene>
    <name evidence="1" type="ORF">WKW82_22885</name>
</gene>
<comment type="caution">
    <text evidence="1">The sequence shown here is derived from an EMBL/GenBank/DDBJ whole genome shotgun (WGS) entry which is preliminary data.</text>
</comment>
<sequence length="139" mass="14712">MGSDQAVPVQAEPAPGWALPAITAVDIRATAFRARATRHVAPATADAADAVHIDVKLDAPVPMRALSPVLWVGDKMLTECEAVNKEGTSLRFWALEPQALTDGAPLALAWINEPPHAATQRDGRAGGSKAPTFVYRAPR</sequence>